<dbReference type="AlphaFoldDB" id="A0A7R9DT35"/>
<name>A0A7R9DT35_TIMPO</name>
<dbReference type="InterPro" id="IPR036691">
    <property type="entry name" value="Endo/exonu/phosph_ase_sf"/>
</dbReference>
<dbReference type="Gene3D" id="3.60.10.10">
    <property type="entry name" value="Endonuclease/exonuclease/phosphatase"/>
    <property type="match status" value="1"/>
</dbReference>
<evidence type="ECO:0008006" key="2">
    <source>
        <dbReference type="Google" id="ProtNLM"/>
    </source>
</evidence>
<dbReference type="EMBL" id="OD030368">
    <property type="protein sequence ID" value="CAD7420364.1"/>
    <property type="molecule type" value="Genomic_DNA"/>
</dbReference>
<sequence>MIEAVYEVDGRTPVIYLADTNSGSSLWFSDVWRREDGRKRGYRDYMRGGKLEEIIVTRKLIAANLPGNSPTYQGRVGASSTIDIEGIRQDQIDREKRIRYNTRKANWDRIRVLLVLPLELVEGRNVNIAAKEFTSSCKDNSRAIQGDTQEKPKGLRLTDRRYDEGYQIPGRDAGLRGYVGLQFGLWGQCVRSSAQTGKNQKEDQKPSEKCTFEAIWSVQDCCHRRLVCSLGYMALGLRAFKTAATEDLCVALGIWPLDLEVRRRAALYRIRKEDTEKVANLTRAGITTGLQVRKYLEEEWQDEGERNQTGRRTHKIFPSFAERFGMEYLQPSPGLVHFITGHGPYKADLFARRLTNTGTCDCGREATPEHVVLGCIETLEDGMNLQIPSQASTVYHILRDED</sequence>
<reference evidence="1" key="1">
    <citation type="submission" date="2020-11" db="EMBL/GenBank/DDBJ databases">
        <authorList>
            <person name="Tran Van P."/>
        </authorList>
    </citation>
    <scope>NUCLEOTIDE SEQUENCE</scope>
</reference>
<gene>
    <name evidence="1" type="ORF">TPSB3V08_LOCUS13779</name>
</gene>
<protein>
    <recommendedName>
        <fullName evidence="2">Reverse transcriptase</fullName>
    </recommendedName>
</protein>
<proteinExistence type="predicted"/>
<evidence type="ECO:0000313" key="1">
    <source>
        <dbReference type="EMBL" id="CAD7420364.1"/>
    </source>
</evidence>
<organism evidence="1">
    <name type="scientific">Timema poppense</name>
    <name type="common">Walking stick</name>
    <dbReference type="NCBI Taxonomy" id="170557"/>
    <lineage>
        <taxon>Eukaryota</taxon>
        <taxon>Metazoa</taxon>
        <taxon>Ecdysozoa</taxon>
        <taxon>Arthropoda</taxon>
        <taxon>Hexapoda</taxon>
        <taxon>Insecta</taxon>
        <taxon>Pterygota</taxon>
        <taxon>Neoptera</taxon>
        <taxon>Polyneoptera</taxon>
        <taxon>Phasmatodea</taxon>
        <taxon>Timematodea</taxon>
        <taxon>Timematoidea</taxon>
        <taxon>Timematidae</taxon>
        <taxon>Timema</taxon>
    </lineage>
</organism>
<accession>A0A7R9DT35</accession>